<evidence type="ECO:0000256" key="4">
    <source>
        <dbReference type="ARBA" id="ARBA00022519"/>
    </source>
</evidence>
<dbReference type="Pfam" id="PF13180">
    <property type="entry name" value="PDZ_2"/>
    <property type="match status" value="1"/>
</dbReference>
<dbReference type="SMART" id="SM00228">
    <property type="entry name" value="PDZ"/>
    <property type="match status" value="1"/>
</dbReference>
<feature type="domain" description="PDZ" evidence="10">
    <location>
        <begin position="208"/>
        <end position="283"/>
    </location>
</feature>
<gene>
    <name evidence="11" type="ordered locus">Dole_1040</name>
</gene>
<dbReference type="KEGG" id="dol:Dole_1040"/>
<comment type="subcellular location">
    <subcellularLocation>
        <location evidence="1">Cell inner membrane</location>
    </subcellularLocation>
</comment>
<evidence type="ECO:0000256" key="2">
    <source>
        <dbReference type="ARBA" id="ARBA00022448"/>
    </source>
</evidence>
<keyword evidence="3" id="KW-1003">Cell membrane</keyword>
<evidence type="ECO:0000256" key="5">
    <source>
        <dbReference type="ARBA" id="ARBA00022692"/>
    </source>
</evidence>
<keyword evidence="7 9" id="KW-1133">Transmembrane helix</keyword>
<dbReference type="Proteomes" id="UP000008561">
    <property type="component" value="Chromosome"/>
</dbReference>
<dbReference type="STRING" id="96561.Dole_1040"/>
<keyword evidence="12" id="KW-1185">Reference proteome</keyword>
<evidence type="ECO:0000256" key="8">
    <source>
        <dbReference type="ARBA" id="ARBA00023136"/>
    </source>
</evidence>
<dbReference type="GO" id="GO:0015031">
    <property type="term" value="P:protein transport"/>
    <property type="evidence" value="ECO:0007669"/>
    <property type="project" value="UniProtKB-KW"/>
</dbReference>
<dbReference type="InterPro" id="IPR024961">
    <property type="entry name" value="T2SS_GspC_N"/>
</dbReference>
<organism evidence="11 12">
    <name type="scientific">Desulfosudis oleivorans (strain DSM 6200 / JCM 39069 / Hxd3)</name>
    <name type="common">Desulfococcus oleovorans</name>
    <dbReference type="NCBI Taxonomy" id="96561"/>
    <lineage>
        <taxon>Bacteria</taxon>
        <taxon>Pseudomonadati</taxon>
        <taxon>Thermodesulfobacteriota</taxon>
        <taxon>Desulfobacteria</taxon>
        <taxon>Desulfobacterales</taxon>
        <taxon>Desulfosudaceae</taxon>
        <taxon>Desulfosudis</taxon>
    </lineage>
</organism>
<dbReference type="HOGENOM" id="CLU_080704_0_0_7"/>
<dbReference type="GO" id="GO:0005886">
    <property type="term" value="C:plasma membrane"/>
    <property type="evidence" value="ECO:0007669"/>
    <property type="project" value="UniProtKB-SubCell"/>
</dbReference>
<dbReference type="Gene3D" id="2.30.30.830">
    <property type="match status" value="1"/>
</dbReference>
<keyword evidence="8 9" id="KW-0472">Membrane</keyword>
<keyword evidence="4" id="KW-0997">Cell inner membrane</keyword>
<evidence type="ECO:0000256" key="7">
    <source>
        <dbReference type="ARBA" id="ARBA00022989"/>
    </source>
</evidence>
<evidence type="ECO:0000259" key="10">
    <source>
        <dbReference type="SMART" id="SM00228"/>
    </source>
</evidence>
<dbReference type="RefSeq" id="WP_012174468.1">
    <property type="nucleotide sequence ID" value="NC_009943.1"/>
</dbReference>
<evidence type="ECO:0000313" key="11">
    <source>
        <dbReference type="EMBL" id="ABW66850.1"/>
    </source>
</evidence>
<name>A8ZWZ4_DESOH</name>
<evidence type="ECO:0000256" key="3">
    <source>
        <dbReference type="ARBA" id="ARBA00022475"/>
    </source>
</evidence>
<dbReference type="InterPro" id="IPR036034">
    <property type="entry name" value="PDZ_sf"/>
</dbReference>
<dbReference type="Pfam" id="PF11356">
    <property type="entry name" value="T2SSC"/>
    <property type="match status" value="1"/>
</dbReference>
<dbReference type="SUPFAM" id="SSF50156">
    <property type="entry name" value="PDZ domain-like"/>
    <property type="match status" value="1"/>
</dbReference>
<dbReference type="InterPro" id="IPR001478">
    <property type="entry name" value="PDZ"/>
</dbReference>
<dbReference type="Gene3D" id="2.30.42.10">
    <property type="match status" value="1"/>
</dbReference>
<dbReference type="AlphaFoldDB" id="A8ZWZ4"/>
<reference evidence="11 12" key="1">
    <citation type="submission" date="2007-10" db="EMBL/GenBank/DDBJ databases">
        <title>Complete sequence of Desulfococcus oleovorans Hxd3.</title>
        <authorList>
            <consortium name="US DOE Joint Genome Institute"/>
            <person name="Copeland A."/>
            <person name="Lucas S."/>
            <person name="Lapidus A."/>
            <person name="Barry K."/>
            <person name="Glavina del Rio T."/>
            <person name="Dalin E."/>
            <person name="Tice H."/>
            <person name="Pitluck S."/>
            <person name="Kiss H."/>
            <person name="Brettin T."/>
            <person name="Bruce D."/>
            <person name="Detter J.C."/>
            <person name="Han C."/>
            <person name="Schmutz J."/>
            <person name="Larimer F."/>
            <person name="Land M."/>
            <person name="Hauser L."/>
            <person name="Kyrpides N."/>
            <person name="Kim E."/>
            <person name="Wawrik B."/>
            <person name="Richardson P."/>
        </authorList>
    </citation>
    <scope>NUCLEOTIDE SEQUENCE [LARGE SCALE GENOMIC DNA]</scope>
    <source>
        <strain evidence="12">DSM 6200 / JCM 39069 / Hxd3</strain>
    </source>
</reference>
<keyword evidence="6" id="KW-0653">Protein transport</keyword>
<feature type="transmembrane region" description="Helical" evidence="9">
    <location>
        <begin position="6"/>
        <end position="26"/>
    </location>
</feature>
<dbReference type="eggNOG" id="COG3031">
    <property type="taxonomic scope" value="Bacteria"/>
</dbReference>
<evidence type="ECO:0000313" key="12">
    <source>
        <dbReference type="Proteomes" id="UP000008561"/>
    </source>
</evidence>
<accession>A8ZWZ4</accession>
<dbReference type="OrthoDB" id="5432730at2"/>
<proteinExistence type="predicted"/>
<keyword evidence="5 9" id="KW-0812">Transmembrane</keyword>
<evidence type="ECO:0000256" key="1">
    <source>
        <dbReference type="ARBA" id="ARBA00004533"/>
    </source>
</evidence>
<protein>
    <submittedName>
        <fullName evidence="11">PDZ/DHR/GLGF domain protein</fullName>
    </submittedName>
</protein>
<dbReference type="EMBL" id="CP000859">
    <property type="protein sequence ID" value="ABW66850.1"/>
    <property type="molecule type" value="Genomic_DNA"/>
</dbReference>
<sequence length="293" mass="31873">MIKRGVVIANLLLIMLAAYMGVDLFYGMVTARFSMNAVSATPGTRNPASDRPAVTRQPVSAYSAIAGRNLFKATKSEVAVQPEIDVTSLKKTDLALTLVGTISGMGKDSYAIIERTRERQQDLYKVGDTVDNATVKLILRKRVVLTVNGVDEVLEMTDALFAEDAGRSRFNPAAAGRRASGLDRAASVRNVTLDRSEMESAFNNVNDLMRSVRIRPHFTNGQPDGLSLESVAPDSIFQEMGLQSKDVIVGVNGKKISTVDDCMEVYKSLSDASAVVLEVNRGGQRELIHYNVQ</sequence>
<evidence type="ECO:0000256" key="9">
    <source>
        <dbReference type="SAM" id="Phobius"/>
    </source>
</evidence>
<dbReference type="NCBIfam" id="NF041515">
    <property type="entry name" value="GspC_delta"/>
    <property type="match status" value="1"/>
</dbReference>
<keyword evidence="2" id="KW-0813">Transport</keyword>
<evidence type="ECO:0000256" key="6">
    <source>
        <dbReference type="ARBA" id="ARBA00022927"/>
    </source>
</evidence>